<dbReference type="Gene3D" id="3.30.1490.20">
    <property type="entry name" value="ATP-grasp fold, A domain"/>
    <property type="match status" value="1"/>
</dbReference>
<dbReference type="KEGG" id="asem:NNL22_03655"/>
<dbReference type="NCBIfam" id="NF004679">
    <property type="entry name" value="PRK06019.1-5"/>
    <property type="match status" value="1"/>
</dbReference>
<keyword evidence="4 5" id="KW-0067">ATP-binding</keyword>
<feature type="binding site" evidence="5">
    <location>
        <begin position="172"/>
        <end position="175"/>
    </location>
    <ligand>
        <name>ATP</name>
        <dbReference type="ChEBI" id="CHEBI:30616"/>
    </ligand>
</feature>
<feature type="binding site" evidence="5">
    <location>
        <position position="137"/>
    </location>
    <ligand>
        <name>ATP</name>
        <dbReference type="ChEBI" id="CHEBI:30616"/>
    </ligand>
</feature>
<evidence type="ECO:0000259" key="7">
    <source>
        <dbReference type="PROSITE" id="PS50975"/>
    </source>
</evidence>
<dbReference type="InterPro" id="IPR016185">
    <property type="entry name" value="PreATP-grasp_dom_sf"/>
</dbReference>
<dbReference type="PANTHER" id="PTHR11609">
    <property type="entry name" value="PURINE BIOSYNTHESIS PROTEIN 6/7, PUR6/7"/>
    <property type="match status" value="1"/>
</dbReference>
<feature type="binding site" evidence="5">
    <location>
        <position position="97"/>
    </location>
    <ligand>
        <name>ATP</name>
        <dbReference type="ChEBI" id="CHEBI:30616"/>
    </ligand>
</feature>
<dbReference type="FunFam" id="3.30.470.20:FF:000029">
    <property type="entry name" value="N5-carboxyaminoimidazole ribonucleotide synthase"/>
    <property type="match status" value="1"/>
</dbReference>
<comment type="catalytic activity">
    <reaction evidence="5 6">
        <text>5-amino-1-(5-phospho-beta-D-ribosyl)imidazole + hydrogencarbonate + ATP = 5-carboxyamino-1-(5-phospho-D-ribosyl)imidazole + ADP + phosphate + 2 H(+)</text>
        <dbReference type="Rhea" id="RHEA:19317"/>
        <dbReference type="ChEBI" id="CHEBI:15378"/>
        <dbReference type="ChEBI" id="CHEBI:17544"/>
        <dbReference type="ChEBI" id="CHEBI:30616"/>
        <dbReference type="ChEBI" id="CHEBI:43474"/>
        <dbReference type="ChEBI" id="CHEBI:58730"/>
        <dbReference type="ChEBI" id="CHEBI:137981"/>
        <dbReference type="ChEBI" id="CHEBI:456216"/>
        <dbReference type="EC" id="6.3.4.18"/>
    </reaction>
</comment>
<proteinExistence type="inferred from homology"/>
<evidence type="ECO:0000256" key="3">
    <source>
        <dbReference type="ARBA" id="ARBA00022755"/>
    </source>
</evidence>
<keyword evidence="9" id="KW-1185">Reference proteome</keyword>
<dbReference type="Pfam" id="PF02222">
    <property type="entry name" value="ATP-grasp"/>
    <property type="match status" value="1"/>
</dbReference>
<dbReference type="Gene3D" id="3.30.470.20">
    <property type="entry name" value="ATP-grasp fold, B domain"/>
    <property type="match status" value="1"/>
</dbReference>
<evidence type="ECO:0000256" key="4">
    <source>
        <dbReference type="ARBA" id="ARBA00022840"/>
    </source>
</evidence>
<dbReference type="Proteomes" id="UP001164472">
    <property type="component" value="Chromosome"/>
</dbReference>
<feature type="binding site" evidence="5">
    <location>
        <begin position="142"/>
        <end position="148"/>
    </location>
    <ligand>
        <name>ATP</name>
        <dbReference type="ChEBI" id="CHEBI:30616"/>
    </ligand>
</feature>
<dbReference type="InterPro" id="IPR003135">
    <property type="entry name" value="ATP-grasp_carboxylate-amine"/>
</dbReference>
<evidence type="ECO:0000313" key="9">
    <source>
        <dbReference type="Proteomes" id="UP001164472"/>
    </source>
</evidence>
<dbReference type="RefSeq" id="WP_251810475.1">
    <property type="nucleotide sequence ID" value="NZ_CP101527.1"/>
</dbReference>
<name>A0A9E8HJW9_9ALTE</name>
<dbReference type="SUPFAM" id="SSF51246">
    <property type="entry name" value="Rudiment single hybrid motif"/>
    <property type="match status" value="1"/>
</dbReference>
<dbReference type="HAMAP" id="MF_01928">
    <property type="entry name" value="PurK"/>
    <property type="match status" value="1"/>
</dbReference>
<dbReference type="InterPro" id="IPR005875">
    <property type="entry name" value="PurK"/>
</dbReference>
<dbReference type="GO" id="GO:0046872">
    <property type="term" value="F:metal ion binding"/>
    <property type="evidence" value="ECO:0007669"/>
    <property type="project" value="InterPro"/>
</dbReference>
<evidence type="ECO:0000256" key="6">
    <source>
        <dbReference type="RuleBase" id="RU361200"/>
    </source>
</evidence>
<dbReference type="FunFam" id="3.30.1490.20:FF:000015">
    <property type="entry name" value="N5-carboxyaminoimidazole ribonucleotide synthase"/>
    <property type="match status" value="1"/>
</dbReference>
<dbReference type="Gene3D" id="3.40.50.20">
    <property type="match status" value="1"/>
</dbReference>
<dbReference type="Pfam" id="PF17769">
    <property type="entry name" value="PurK_C"/>
    <property type="match status" value="1"/>
</dbReference>
<comment type="function">
    <text evidence="5">Catalyzes the ATP-dependent conversion of 5-aminoimidazole ribonucleotide (AIR) and HCO(3)(-) to N5-carboxyaminoimidazole ribonucleotide (N5-CAIR).</text>
</comment>
<evidence type="ECO:0000256" key="2">
    <source>
        <dbReference type="ARBA" id="ARBA00022741"/>
    </source>
</evidence>
<dbReference type="InterPro" id="IPR011054">
    <property type="entry name" value="Rudment_hybrid_motif"/>
</dbReference>
<keyword evidence="1 5" id="KW-0436">Ligase</keyword>
<sequence>MKVGILGAGQLGRMLAIAGYPLEMSFSFYDTSGSPSVGFGDILVDKGGSGAKLEEFLNKVDVVTYEFEHLPLELTQKIEKLKPLYPSSKSIEVCQNRAKEKALFTELGIPTAEYRVATSAEELAEAAAELGCPVVAKSVTEGYDGKGQAVLRDVADAEQAWSSINHDAVIVESFINFSRELSIIAARSTTGEVAFYPLAENNHHDGILRYSIAPAPKVSTELQQQAESHIKALINDLDHVGILTLELFETPEGLIANEMAPRVHNSGHWSIEGAASSQFENHLRAIAGLPLGNTAANKPTCMINIIAEKGDKEAILKLPYAHLHLYGKEERTGRKLGHVTVQADSYEELVWRVKNVATFLPGSPEFISSIS</sequence>
<dbReference type="GO" id="GO:0004638">
    <property type="term" value="F:phosphoribosylaminoimidazole carboxylase activity"/>
    <property type="evidence" value="ECO:0007669"/>
    <property type="project" value="InterPro"/>
</dbReference>
<dbReference type="GO" id="GO:0005524">
    <property type="term" value="F:ATP binding"/>
    <property type="evidence" value="ECO:0007669"/>
    <property type="project" value="UniProtKB-UniRule"/>
</dbReference>
<gene>
    <name evidence="5 6" type="primary">purK</name>
    <name evidence="8" type="ORF">NNL22_03655</name>
</gene>
<feature type="binding site" evidence="5">
    <location>
        <position position="180"/>
    </location>
    <ligand>
        <name>ATP</name>
        <dbReference type="ChEBI" id="CHEBI:30616"/>
    </ligand>
</feature>
<dbReference type="InterPro" id="IPR040686">
    <property type="entry name" value="PurK_C"/>
</dbReference>
<feature type="binding site" evidence="5">
    <location>
        <begin position="257"/>
        <end position="258"/>
    </location>
    <ligand>
        <name>ATP</name>
        <dbReference type="ChEBI" id="CHEBI:30616"/>
    </ligand>
</feature>
<dbReference type="GO" id="GO:0005829">
    <property type="term" value="C:cytosol"/>
    <property type="evidence" value="ECO:0007669"/>
    <property type="project" value="TreeGrafter"/>
</dbReference>
<comment type="subunit">
    <text evidence="5 6">Homodimer.</text>
</comment>
<reference evidence="8" key="1">
    <citation type="submission" date="2022-07" db="EMBL/GenBank/DDBJ databases">
        <title>Alkalimarinus sp. nov., isolated from gut of a Alitta virens.</title>
        <authorList>
            <person name="Yang A.I."/>
            <person name="Shin N.-R."/>
        </authorList>
    </citation>
    <scope>NUCLEOTIDE SEQUENCE</scope>
    <source>
        <strain evidence="8">FA028</strain>
    </source>
</reference>
<keyword evidence="3 5" id="KW-0658">Purine biosynthesis</keyword>
<dbReference type="Pfam" id="PF22660">
    <property type="entry name" value="RS_preATP-grasp-like"/>
    <property type="match status" value="1"/>
</dbReference>
<dbReference type="PANTHER" id="PTHR11609:SF5">
    <property type="entry name" value="PHOSPHORIBOSYLAMINOIMIDAZOLE CARBOXYLASE"/>
    <property type="match status" value="1"/>
</dbReference>
<feature type="domain" description="ATP-grasp" evidence="7">
    <location>
        <begin position="101"/>
        <end position="287"/>
    </location>
</feature>
<dbReference type="EMBL" id="CP101527">
    <property type="protein sequence ID" value="UZW75700.1"/>
    <property type="molecule type" value="Genomic_DNA"/>
</dbReference>
<dbReference type="InterPro" id="IPR054350">
    <property type="entry name" value="PurT/PurK_preATP-grasp"/>
</dbReference>
<evidence type="ECO:0000256" key="5">
    <source>
        <dbReference type="HAMAP-Rule" id="MF_01928"/>
    </source>
</evidence>
<dbReference type="SUPFAM" id="SSF56059">
    <property type="entry name" value="Glutathione synthetase ATP-binding domain-like"/>
    <property type="match status" value="1"/>
</dbReference>
<dbReference type="GO" id="GO:0006189">
    <property type="term" value="P:'de novo' IMP biosynthetic process"/>
    <property type="evidence" value="ECO:0007669"/>
    <property type="project" value="UniProtKB-UniRule"/>
</dbReference>
<feature type="binding site" evidence="5">
    <location>
        <position position="203"/>
    </location>
    <ligand>
        <name>ATP</name>
        <dbReference type="ChEBI" id="CHEBI:30616"/>
    </ligand>
</feature>
<accession>A0A9E8HJW9</accession>
<comment type="similarity">
    <text evidence="5 6">Belongs to the PurK/PurT family.</text>
</comment>
<protein>
    <recommendedName>
        <fullName evidence="5 6">N5-carboxyaminoimidazole ribonucleotide synthase</fullName>
        <shortName evidence="5 6">N5-CAIR synthase</shortName>
        <ecNumber evidence="5 6">6.3.4.18</ecNumber>
    </recommendedName>
    <alternativeName>
        <fullName evidence="5 6">5-(carboxyamino)imidazole ribonucleotide synthetase</fullName>
    </alternativeName>
</protein>
<dbReference type="InterPro" id="IPR013815">
    <property type="entry name" value="ATP_grasp_subdomain_1"/>
</dbReference>
<evidence type="ECO:0000313" key="8">
    <source>
        <dbReference type="EMBL" id="UZW75700.1"/>
    </source>
</evidence>
<dbReference type="GO" id="GO:0034028">
    <property type="term" value="F:5-(carboxyamino)imidazole ribonucleotide synthase activity"/>
    <property type="evidence" value="ECO:0007669"/>
    <property type="project" value="UniProtKB-UniRule"/>
</dbReference>
<dbReference type="SUPFAM" id="SSF52440">
    <property type="entry name" value="PreATP-grasp domain"/>
    <property type="match status" value="1"/>
</dbReference>
<keyword evidence="2 5" id="KW-0547">Nucleotide-binding</keyword>
<dbReference type="AlphaFoldDB" id="A0A9E8HJW9"/>
<dbReference type="PROSITE" id="PS50975">
    <property type="entry name" value="ATP_GRASP"/>
    <property type="match status" value="1"/>
</dbReference>
<organism evidence="8 9">
    <name type="scientific">Alkalimarinus sediminis</name>
    <dbReference type="NCBI Taxonomy" id="1632866"/>
    <lineage>
        <taxon>Bacteria</taxon>
        <taxon>Pseudomonadati</taxon>
        <taxon>Pseudomonadota</taxon>
        <taxon>Gammaproteobacteria</taxon>
        <taxon>Alteromonadales</taxon>
        <taxon>Alteromonadaceae</taxon>
        <taxon>Alkalimarinus</taxon>
    </lineage>
</organism>
<comment type="function">
    <text evidence="6">Catalyzes the ATP-dependent conversion of 5-aminoimidazole ribonucleotide (AIR) and HCO(3)- to N5-carboxyaminoimidazole ribonucleotide (N5-CAIR).</text>
</comment>
<dbReference type="EC" id="6.3.4.18" evidence="5 6"/>
<comment type="pathway">
    <text evidence="5 6">Purine metabolism; IMP biosynthesis via de novo pathway; 5-amino-1-(5-phospho-D-ribosyl)imidazole-4-carboxylate from 5-amino-1-(5-phospho-D-ribosyl)imidazole (N5-CAIR route): step 1/2.</text>
</comment>
<dbReference type="InterPro" id="IPR011761">
    <property type="entry name" value="ATP-grasp"/>
</dbReference>
<dbReference type="NCBIfam" id="TIGR01161">
    <property type="entry name" value="purK"/>
    <property type="match status" value="1"/>
</dbReference>
<evidence type="ECO:0000256" key="1">
    <source>
        <dbReference type="ARBA" id="ARBA00022598"/>
    </source>
</evidence>